<evidence type="ECO:0000313" key="8">
    <source>
        <dbReference type="Proteomes" id="UP000772618"/>
    </source>
</evidence>
<feature type="transmembrane region" description="Helical" evidence="6">
    <location>
        <begin position="147"/>
        <end position="169"/>
    </location>
</feature>
<keyword evidence="3 6" id="KW-0812">Transmembrane</keyword>
<feature type="transmembrane region" description="Helical" evidence="6">
    <location>
        <begin position="181"/>
        <end position="199"/>
    </location>
</feature>
<evidence type="ECO:0000256" key="5">
    <source>
        <dbReference type="ARBA" id="ARBA00023136"/>
    </source>
</evidence>
<keyword evidence="8" id="KW-1185">Reference proteome</keyword>
<gene>
    <name evidence="7" type="ORF">KK060_22170</name>
</gene>
<keyword evidence="5 6" id="KW-0472">Membrane</keyword>
<evidence type="ECO:0000256" key="4">
    <source>
        <dbReference type="ARBA" id="ARBA00022989"/>
    </source>
</evidence>
<keyword evidence="2" id="KW-1003">Cell membrane</keyword>
<protein>
    <submittedName>
        <fullName evidence="7">LysE family transporter</fullName>
    </submittedName>
</protein>
<sequence>MDVLLSFLLAFFFSFVGSIPPGTLNLTIIQLGLENRVDVAWRFAFAAALVEYPYAWLAVKFEALISSSPVITNNIELIASIVMILLGVFNLWSPKKRSGVVEGFDKSGFKRGIVLGMLNPLALPFWVAITTYLKGLQWIDLSSHLEIHSYLFGVSLGAFILLIVLAALAKRIATRFKDNPIIKKMPGIMLLALGFYALFEYVLNTFGFQ</sequence>
<feature type="transmembrane region" description="Helical" evidence="6">
    <location>
        <begin position="75"/>
        <end position="92"/>
    </location>
</feature>
<evidence type="ECO:0000313" key="7">
    <source>
        <dbReference type="EMBL" id="MBT1706014.1"/>
    </source>
</evidence>
<dbReference type="EMBL" id="JAHESD010000078">
    <property type="protein sequence ID" value="MBT1706014.1"/>
    <property type="molecule type" value="Genomic_DNA"/>
</dbReference>
<dbReference type="RefSeq" id="WP_254156674.1">
    <property type="nucleotide sequence ID" value="NZ_JAHESD010000078.1"/>
</dbReference>
<comment type="caution">
    <text evidence="7">The sequence shown here is derived from an EMBL/GenBank/DDBJ whole genome shotgun (WGS) entry which is preliminary data.</text>
</comment>
<proteinExistence type="predicted"/>
<name>A0ABS5VX76_9BACT</name>
<evidence type="ECO:0000256" key="2">
    <source>
        <dbReference type="ARBA" id="ARBA00022475"/>
    </source>
</evidence>
<comment type="subcellular location">
    <subcellularLocation>
        <location evidence="1">Cell membrane</location>
        <topology evidence="1">Multi-pass membrane protein</topology>
    </subcellularLocation>
</comment>
<evidence type="ECO:0000256" key="1">
    <source>
        <dbReference type="ARBA" id="ARBA00004651"/>
    </source>
</evidence>
<dbReference type="Pfam" id="PF01810">
    <property type="entry name" value="LysE"/>
    <property type="match status" value="1"/>
</dbReference>
<evidence type="ECO:0000256" key="6">
    <source>
        <dbReference type="SAM" id="Phobius"/>
    </source>
</evidence>
<reference evidence="7 8" key="1">
    <citation type="submission" date="2021-05" db="EMBL/GenBank/DDBJ databases">
        <title>A Polyphasic approach of four new species of the genus Ohtaekwangia: Ohtaekwangia histidinii sp. nov., Ohtaekwangia cretensis sp. nov., Ohtaekwangia indiensis sp. nov., Ohtaekwangia reichenbachii sp. nov. from diverse environment.</title>
        <authorList>
            <person name="Octaviana S."/>
        </authorList>
    </citation>
    <scope>NUCLEOTIDE SEQUENCE [LARGE SCALE GENOMIC DNA]</scope>
    <source>
        <strain evidence="7 8">PWU20</strain>
    </source>
</reference>
<organism evidence="7 8">
    <name type="scientific">Chryseosolibacter indicus</name>
    <dbReference type="NCBI Taxonomy" id="2782351"/>
    <lineage>
        <taxon>Bacteria</taxon>
        <taxon>Pseudomonadati</taxon>
        <taxon>Bacteroidota</taxon>
        <taxon>Cytophagia</taxon>
        <taxon>Cytophagales</taxon>
        <taxon>Chryseotaleaceae</taxon>
        <taxon>Chryseosolibacter</taxon>
    </lineage>
</organism>
<evidence type="ECO:0000256" key="3">
    <source>
        <dbReference type="ARBA" id="ARBA00022692"/>
    </source>
</evidence>
<dbReference type="InterPro" id="IPR001123">
    <property type="entry name" value="LeuE-type"/>
</dbReference>
<dbReference type="Proteomes" id="UP000772618">
    <property type="component" value="Unassembled WGS sequence"/>
</dbReference>
<accession>A0ABS5VX76</accession>
<feature type="transmembrane region" description="Helical" evidence="6">
    <location>
        <begin position="113"/>
        <end position="135"/>
    </location>
</feature>
<keyword evidence="4 6" id="KW-1133">Transmembrane helix</keyword>